<dbReference type="Pfam" id="PF00376">
    <property type="entry name" value="MerR"/>
    <property type="match status" value="1"/>
</dbReference>
<evidence type="ECO:0000256" key="2">
    <source>
        <dbReference type="ARBA" id="ARBA00023125"/>
    </source>
</evidence>
<dbReference type="PROSITE" id="PS50937">
    <property type="entry name" value="HTH_MERR_2"/>
    <property type="match status" value="1"/>
</dbReference>
<name>A0ABT7XL42_9NEIS</name>
<keyword evidence="6" id="KW-1185">Reference proteome</keyword>
<evidence type="ECO:0000256" key="3">
    <source>
        <dbReference type="ARBA" id="ARBA00023163"/>
    </source>
</evidence>
<feature type="domain" description="HTH merR-type" evidence="4">
    <location>
        <begin position="5"/>
        <end position="74"/>
    </location>
</feature>
<dbReference type="InterPro" id="IPR015358">
    <property type="entry name" value="Tscrpt_reg_MerR_DNA-bd"/>
</dbReference>
<dbReference type="InterPro" id="IPR009061">
    <property type="entry name" value="DNA-bd_dom_put_sf"/>
</dbReference>
<keyword evidence="3" id="KW-0804">Transcription</keyword>
<keyword evidence="2" id="KW-0238">DNA-binding</keyword>
<reference evidence="5" key="1">
    <citation type="submission" date="2023-06" db="EMBL/GenBank/DDBJ databases">
        <authorList>
            <person name="Zhang S."/>
        </authorList>
    </citation>
    <scope>NUCLEOTIDE SEQUENCE</scope>
    <source>
        <strain evidence="5">SG2303</strain>
    </source>
</reference>
<organism evidence="5 6">
    <name type="scientific">Crenobacter oryzisoli</name>
    <dbReference type="NCBI Taxonomy" id="3056844"/>
    <lineage>
        <taxon>Bacteria</taxon>
        <taxon>Pseudomonadati</taxon>
        <taxon>Pseudomonadota</taxon>
        <taxon>Betaproteobacteria</taxon>
        <taxon>Neisseriales</taxon>
        <taxon>Neisseriaceae</taxon>
        <taxon>Crenobacter</taxon>
    </lineage>
</organism>
<dbReference type="Pfam" id="PF09278">
    <property type="entry name" value="MerR-DNA-bind"/>
    <property type="match status" value="1"/>
</dbReference>
<comment type="caution">
    <text evidence="5">The sequence shown here is derived from an EMBL/GenBank/DDBJ whole genome shotgun (WGS) entry which is preliminary data.</text>
</comment>
<dbReference type="Proteomes" id="UP001168540">
    <property type="component" value="Unassembled WGS sequence"/>
</dbReference>
<proteinExistence type="predicted"/>
<dbReference type="SMART" id="SM00422">
    <property type="entry name" value="HTH_MERR"/>
    <property type="match status" value="1"/>
</dbReference>
<protein>
    <submittedName>
        <fullName evidence="5">Helix-turn-helix domain-containing protein</fullName>
    </submittedName>
</protein>
<dbReference type="PANTHER" id="PTHR30204">
    <property type="entry name" value="REDOX-CYCLING DRUG-SENSING TRANSCRIPTIONAL ACTIVATOR SOXR"/>
    <property type="match status" value="1"/>
</dbReference>
<sequence>MSESTLTIGQLGSAAGVNVETVRYYEKVGLIQPPPRSASGYRHYPVGVVHRLHFIRRGRELGFTIEEIRALLTLAHHPDEPCAQADQLARQHLAEVEAKIADLTKMRDELAKLAYCDGHAVHDCRLLDALSCHDDHCSVDPSKR</sequence>
<dbReference type="RefSeq" id="WP_289828859.1">
    <property type="nucleotide sequence ID" value="NZ_JAUEDK010000006.1"/>
</dbReference>
<dbReference type="SUPFAM" id="SSF46955">
    <property type="entry name" value="Putative DNA-binding domain"/>
    <property type="match status" value="1"/>
</dbReference>
<dbReference type="InterPro" id="IPR000551">
    <property type="entry name" value="MerR-type_HTH_dom"/>
</dbReference>
<dbReference type="PRINTS" id="PR00040">
    <property type="entry name" value="HTHMERR"/>
</dbReference>
<dbReference type="CDD" id="cd04785">
    <property type="entry name" value="HTH_CadR-PbrR-like"/>
    <property type="match status" value="1"/>
</dbReference>
<evidence type="ECO:0000256" key="1">
    <source>
        <dbReference type="ARBA" id="ARBA00023015"/>
    </source>
</evidence>
<evidence type="ECO:0000313" key="5">
    <source>
        <dbReference type="EMBL" id="MDN0074304.1"/>
    </source>
</evidence>
<dbReference type="InterPro" id="IPR047057">
    <property type="entry name" value="MerR_fam"/>
</dbReference>
<dbReference type="Gene3D" id="1.10.1660.10">
    <property type="match status" value="1"/>
</dbReference>
<evidence type="ECO:0000313" key="6">
    <source>
        <dbReference type="Proteomes" id="UP001168540"/>
    </source>
</evidence>
<keyword evidence="1" id="KW-0805">Transcription regulation</keyword>
<accession>A0ABT7XL42</accession>
<gene>
    <name evidence="5" type="ORF">QU481_05285</name>
</gene>
<dbReference type="PANTHER" id="PTHR30204:SF94">
    <property type="entry name" value="HEAVY METAL-DEPENDENT TRANSCRIPTIONAL REGULATOR HI_0293-RELATED"/>
    <property type="match status" value="1"/>
</dbReference>
<dbReference type="EMBL" id="JAUEDK010000006">
    <property type="protein sequence ID" value="MDN0074304.1"/>
    <property type="molecule type" value="Genomic_DNA"/>
</dbReference>
<evidence type="ECO:0000259" key="4">
    <source>
        <dbReference type="PROSITE" id="PS50937"/>
    </source>
</evidence>